<organism evidence="2 3">
    <name type="scientific">Monilinia vaccinii-corymbosi</name>
    <dbReference type="NCBI Taxonomy" id="61207"/>
    <lineage>
        <taxon>Eukaryota</taxon>
        <taxon>Fungi</taxon>
        <taxon>Dikarya</taxon>
        <taxon>Ascomycota</taxon>
        <taxon>Pezizomycotina</taxon>
        <taxon>Leotiomycetes</taxon>
        <taxon>Helotiales</taxon>
        <taxon>Sclerotiniaceae</taxon>
        <taxon>Monilinia</taxon>
    </lineage>
</organism>
<dbReference type="InterPro" id="IPR039569">
    <property type="entry name" value="FAS1-like_DH_region"/>
</dbReference>
<protein>
    <recommendedName>
        <fullName evidence="1">FAS1-like dehydratase domain-containing protein</fullName>
    </recommendedName>
</protein>
<dbReference type="InterPro" id="IPR029069">
    <property type="entry name" value="HotDog_dom_sf"/>
</dbReference>
<dbReference type="FunFam" id="3.10.129.10:FF:000103">
    <property type="entry name" value="WGS project CABT00000000 data, contig 2.1"/>
    <property type="match status" value="1"/>
</dbReference>
<feature type="domain" description="FAS1-like dehydratase" evidence="1">
    <location>
        <begin position="92"/>
        <end position="160"/>
    </location>
</feature>
<dbReference type="Proteomes" id="UP000672032">
    <property type="component" value="Chromosome 6"/>
</dbReference>
<dbReference type="OrthoDB" id="3257538at2759"/>
<reference evidence="2" key="1">
    <citation type="submission" date="2020-10" db="EMBL/GenBank/DDBJ databases">
        <title>Genome Sequence of Monilinia vaccinii-corymbosi Sheds Light on Mummy Berry Disease Infection of Blueberry and Mating Type.</title>
        <authorList>
            <person name="Yow A.G."/>
            <person name="Zhang Y."/>
            <person name="Bansal K."/>
            <person name="Eacker S.M."/>
            <person name="Sullivan S."/>
            <person name="Liachko I."/>
            <person name="Cubeta M.A."/>
            <person name="Rollins J.A."/>
            <person name="Ashrafi H."/>
        </authorList>
    </citation>
    <scope>NUCLEOTIDE SEQUENCE</scope>
    <source>
        <strain evidence="2">RL-1</strain>
    </source>
</reference>
<dbReference type="PANTHER" id="PTHR28152:SF2">
    <property type="entry name" value="N-TERMINAL OF MAOC-LIKE DEHYDRATASE DOMAIN-CONTAINING PROTEIN"/>
    <property type="match status" value="1"/>
</dbReference>
<dbReference type="AlphaFoldDB" id="A0A8A3PMG2"/>
<dbReference type="PANTHER" id="PTHR28152">
    <property type="entry name" value="HYDROXYACYL-THIOESTER DEHYDRATASE TYPE 2, MITOCHONDRIAL"/>
    <property type="match status" value="1"/>
</dbReference>
<evidence type="ECO:0000259" key="1">
    <source>
        <dbReference type="Pfam" id="PF13452"/>
    </source>
</evidence>
<dbReference type="GO" id="GO:0005739">
    <property type="term" value="C:mitochondrion"/>
    <property type="evidence" value="ECO:0007669"/>
    <property type="project" value="TreeGrafter"/>
</dbReference>
<dbReference type="InterPro" id="IPR052741">
    <property type="entry name" value="Mitochondrial_HTD2"/>
</dbReference>
<gene>
    <name evidence="2" type="ORF">DSL72_007446</name>
</gene>
<name>A0A8A3PMG2_9HELO</name>
<evidence type="ECO:0000313" key="2">
    <source>
        <dbReference type="EMBL" id="QSZ36320.1"/>
    </source>
</evidence>
<dbReference type="Pfam" id="PF13452">
    <property type="entry name" value="FAS1_DH_region"/>
    <property type="match status" value="1"/>
</dbReference>
<keyword evidence="3" id="KW-1185">Reference proteome</keyword>
<accession>A0A8A3PMG2</accession>
<sequence length="323" mass="36593">MPPKLRCLHSTPSASKIATSFLSALKARPPLIRTQYLDSNQLQRLGATLPYPVRYVTAQNKTHVPPCHHLVYFTPADVEAELGLDGSDGVFNPPKPFTRRMWAGGDLEWVRDNQLCVGQEVEEKTTVKSVEAKVSKGGEQMLVVGVEKRFGNERGEALVDRRNWVFRHEINPTNPLPLPPLPPHVPFPSATHTSDITHTHISLFRFSALTFNAHKIHYNREWCREVEGHRDCVVHGPLNLIHMVDFWRDVMSGTRASHSRDRSNAEAHDDVLVPKRITYRATGPLYVGETYRILMEAGTENVMEVRIVDGFGKVAMLGRIERW</sequence>
<proteinExistence type="predicted"/>
<evidence type="ECO:0000313" key="3">
    <source>
        <dbReference type="Proteomes" id="UP000672032"/>
    </source>
</evidence>
<dbReference type="SUPFAM" id="SSF54637">
    <property type="entry name" value="Thioesterase/thiol ester dehydrase-isomerase"/>
    <property type="match status" value="1"/>
</dbReference>
<dbReference type="EMBL" id="CP063410">
    <property type="protein sequence ID" value="QSZ36320.1"/>
    <property type="molecule type" value="Genomic_DNA"/>
</dbReference>
<dbReference type="GO" id="GO:0019171">
    <property type="term" value="F:(3R)-hydroxyacyl-[acyl-carrier-protein] dehydratase activity"/>
    <property type="evidence" value="ECO:0007669"/>
    <property type="project" value="TreeGrafter"/>
</dbReference>
<dbReference type="Gene3D" id="3.10.129.10">
    <property type="entry name" value="Hotdog Thioesterase"/>
    <property type="match status" value="1"/>
</dbReference>